<dbReference type="InterPro" id="IPR052059">
    <property type="entry name" value="CR_Ser/Thr_kinase"/>
</dbReference>
<evidence type="ECO:0000256" key="1">
    <source>
        <dbReference type="ARBA" id="ARBA00012513"/>
    </source>
</evidence>
<keyword evidence="11" id="KW-1185">Reference proteome</keyword>
<dbReference type="InterPro" id="IPR000719">
    <property type="entry name" value="Prot_kinase_dom"/>
</dbReference>
<dbReference type="AlphaFoldDB" id="A0A6A3D0Y5"/>
<evidence type="ECO:0000256" key="7">
    <source>
        <dbReference type="ARBA" id="ARBA00047899"/>
    </source>
</evidence>
<evidence type="ECO:0000259" key="9">
    <source>
        <dbReference type="PROSITE" id="PS50011"/>
    </source>
</evidence>
<evidence type="ECO:0000313" key="10">
    <source>
        <dbReference type="EMBL" id="KAE8733132.1"/>
    </source>
</evidence>
<gene>
    <name evidence="10" type="ORF">F3Y22_tig00001518pilonHSYRG00028</name>
</gene>
<evidence type="ECO:0000256" key="4">
    <source>
        <dbReference type="ARBA" id="ARBA00022741"/>
    </source>
</evidence>
<sequence>MRGEREFVSEISALTTFKHDNLVTLKGCCVDGAKRLLVYNYMENNSLAQILLGGEKNRIKLDWEARRAISLGVARGLAYLHEEVKPRIVHRDIKASNILLDQNLVPKFRISTVVDFDLEHGEHYLVQKAWEIYRDNRILQLVDPIVGMNYPHEDAIRFIKVGLLCIQEKSRLRPEMSTALKMLSNDVDIERVQVSQPGLVADLMNIKFGQKTTFHSLYSKASNLENTPSPLSSCS</sequence>
<dbReference type="InterPro" id="IPR011009">
    <property type="entry name" value="Kinase-like_dom_sf"/>
</dbReference>
<accession>A0A6A3D0Y5</accession>
<dbReference type="SUPFAM" id="SSF56112">
    <property type="entry name" value="Protein kinase-like (PK-like)"/>
    <property type="match status" value="1"/>
</dbReference>
<dbReference type="SMART" id="SM00220">
    <property type="entry name" value="S_TKc"/>
    <property type="match status" value="1"/>
</dbReference>
<evidence type="ECO:0000256" key="6">
    <source>
        <dbReference type="ARBA" id="ARBA00022840"/>
    </source>
</evidence>
<feature type="domain" description="Protein kinase" evidence="9">
    <location>
        <begin position="1"/>
        <end position="235"/>
    </location>
</feature>
<comment type="catalytic activity">
    <reaction evidence="8">
        <text>L-seryl-[protein] + ATP = O-phospho-L-seryl-[protein] + ADP + H(+)</text>
        <dbReference type="Rhea" id="RHEA:17989"/>
        <dbReference type="Rhea" id="RHEA-COMP:9863"/>
        <dbReference type="Rhea" id="RHEA-COMP:11604"/>
        <dbReference type="ChEBI" id="CHEBI:15378"/>
        <dbReference type="ChEBI" id="CHEBI:29999"/>
        <dbReference type="ChEBI" id="CHEBI:30616"/>
        <dbReference type="ChEBI" id="CHEBI:83421"/>
        <dbReference type="ChEBI" id="CHEBI:456216"/>
        <dbReference type="EC" id="2.7.11.1"/>
    </reaction>
</comment>
<keyword evidence="2" id="KW-0723">Serine/threonine-protein kinase</keyword>
<comment type="caution">
    <text evidence="10">The sequence shown here is derived from an EMBL/GenBank/DDBJ whole genome shotgun (WGS) entry which is preliminary data.</text>
</comment>
<dbReference type="Pfam" id="PF00069">
    <property type="entry name" value="Pkinase"/>
    <property type="match status" value="1"/>
</dbReference>
<evidence type="ECO:0000313" key="11">
    <source>
        <dbReference type="Proteomes" id="UP000436088"/>
    </source>
</evidence>
<evidence type="ECO:0000256" key="8">
    <source>
        <dbReference type="ARBA" id="ARBA00048679"/>
    </source>
</evidence>
<dbReference type="PROSITE" id="PS50011">
    <property type="entry name" value="PROTEIN_KINASE_DOM"/>
    <property type="match status" value="1"/>
</dbReference>
<evidence type="ECO:0000256" key="5">
    <source>
        <dbReference type="ARBA" id="ARBA00022777"/>
    </source>
</evidence>
<proteinExistence type="predicted"/>
<dbReference type="PROSITE" id="PS00108">
    <property type="entry name" value="PROTEIN_KINASE_ST"/>
    <property type="match status" value="1"/>
</dbReference>
<dbReference type="GO" id="GO:0004674">
    <property type="term" value="F:protein serine/threonine kinase activity"/>
    <property type="evidence" value="ECO:0007669"/>
    <property type="project" value="UniProtKB-KW"/>
</dbReference>
<dbReference type="EC" id="2.7.11.1" evidence="1"/>
<keyword evidence="5 10" id="KW-0418">Kinase</keyword>
<dbReference type="GO" id="GO:0005524">
    <property type="term" value="F:ATP binding"/>
    <property type="evidence" value="ECO:0007669"/>
    <property type="project" value="UniProtKB-KW"/>
</dbReference>
<evidence type="ECO:0000256" key="3">
    <source>
        <dbReference type="ARBA" id="ARBA00022679"/>
    </source>
</evidence>
<dbReference type="Proteomes" id="UP000436088">
    <property type="component" value="Unassembled WGS sequence"/>
</dbReference>
<comment type="catalytic activity">
    <reaction evidence="7">
        <text>L-threonyl-[protein] + ATP = O-phospho-L-threonyl-[protein] + ADP + H(+)</text>
        <dbReference type="Rhea" id="RHEA:46608"/>
        <dbReference type="Rhea" id="RHEA-COMP:11060"/>
        <dbReference type="Rhea" id="RHEA-COMP:11605"/>
        <dbReference type="ChEBI" id="CHEBI:15378"/>
        <dbReference type="ChEBI" id="CHEBI:30013"/>
        <dbReference type="ChEBI" id="CHEBI:30616"/>
        <dbReference type="ChEBI" id="CHEBI:61977"/>
        <dbReference type="ChEBI" id="CHEBI:456216"/>
        <dbReference type="EC" id="2.7.11.1"/>
    </reaction>
</comment>
<protein>
    <recommendedName>
        <fullName evidence="1">non-specific serine/threonine protein kinase</fullName>
        <ecNumber evidence="1">2.7.11.1</ecNumber>
    </recommendedName>
</protein>
<keyword evidence="6" id="KW-0067">ATP-binding</keyword>
<evidence type="ECO:0000256" key="2">
    <source>
        <dbReference type="ARBA" id="ARBA00022527"/>
    </source>
</evidence>
<reference evidence="10" key="1">
    <citation type="submission" date="2019-09" db="EMBL/GenBank/DDBJ databases">
        <title>Draft genome information of white flower Hibiscus syriacus.</title>
        <authorList>
            <person name="Kim Y.-M."/>
        </authorList>
    </citation>
    <scope>NUCLEOTIDE SEQUENCE [LARGE SCALE GENOMIC DNA]</scope>
    <source>
        <strain evidence="10">YM2019G1</strain>
    </source>
</reference>
<name>A0A6A3D0Y5_HIBSY</name>
<keyword evidence="3" id="KW-0808">Transferase</keyword>
<dbReference type="Gene3D" id="3.30.200.20">
    <property type="entry name" value="Phosphorylase Kinase, domain 1"/>
    <property type="match status" value="1"/>
</dbReference>
<dbReference type="FunFam" id="1.10.510.10:FF:001023">
    <property type="entry name" value="Os07g0541700 protein"/>
    <property type="match status" value="1"/>
</dbReference>
<keyword evidence="4" id="KW-0547">Nucleotide-binding</keyword>
<dbReference type="PANTHER" id="PTHR47973">
    <property type="entry name" value="CYSTEINE-RICH RECEPTOR-LIKE PROTEIN KINASE 3"/>
    <property type="match status" value="1"/>
</dbReference>
<organism evidence="10 11">
    <name type="scientific">Hibiscus syriacus</name>
    <name type="common">Rose of Sharon</name>
    <dbReference type="NCBI Taxonomy" id="106335"/>
    <lineage>
        <taxon>Eukaryota</taxon>
        <taxon>Viridiplantae</taxon>
        <taxon>Streptophyta</taxon>
        <taxon>Embryophyta</taxon>
        <taxon>Tracheophyta</taxon>
        <taxon>Spermatophyta</taxon>
        <taxon>Magnoliopsida</taxon>
        <taxon>eudicotyledons</taxon>
        <taxon>Gunneridae</taxon>
        <taxon>Pentapetalae</taxon>
        <taxon>rosids</taxon>
        <taxon>malvids</taxon>
        <taxon>Malvales</taxon>
        <taxon>Malvaceae</taxon>
        <taxon>Malvoideae</taxon>
        <taxon>Hibiscus</taxon>
    </lineage>
</organism>
<dbReference type="EMBL" id="VEPZ02000125">
    <property type="protein sequence ID" value="KAE8733132.1"/>
    <property type="molecule type" value="Genomic_DNA"/>
</dbReference>
<dbReference type="Gene3D" id="1.10.510.10">
    <property type="entry name" value="Transferase(Phosphotransferase) domain 1"/>
    <property type="match status" value="2"/>
</dbReference>
<dbReference type="InterPro" id="IPR008271">
    <property type="entry name" value="Ser/Thr_kinase_AS"/>
</dbReference>